<feature type="signal peptide" evidence="1">
    <location>
        <begin position="1"/>
        <end position="21"/>
    </location>
</feature>
<dbReference type="InterPro" id="IPR014718">
    <property type="entry name" value="GH-type_carb-bd"/>
</dbReference>
<accession>A0A1T4Q822</accession>
<dbReference type="RefSeq" id="WP_078926395.1">
    <property type="nucleotide sequence ID" value="NZ_FUXB01000009.1"/>
</dbReference>
<evidence type="ECO:0000256" key="1">
    <source>
        <dbReference type="SAM" id="SignalP"/>
    </source>
</evidence>
<dbReference type="GO" id="GO:0030246">
    <property type="term" value="F:carbohydrate binding"/>
    <property type="evidence" value="ECO:0007669"/>
    <property type="project" value="InterPro"/>
</dbReference>
<dbReference type="Gene3D" id="2.70.98.10">
    <property type="match status" value="1"/>
</dbReference>
<dbReference type="CDD" id="cd09023">
    <property type="entry name" value="Aldose_epim_Ec_c4013"/>
    <property type="match status" value="1"/>
</dbReference>
<dbReference type="Pfam" id="PF14486">
    <property type="entry name" value="DUF4432"/>
    <property type="match status" value="1"/>
</dbReference>
<evidence type="ECO:0000313" key="3">
    <source>
        <dbReference type="Proteomes" id="UP000190834"/>
    </source>
</evidence>
<dbReference type="EMBL" id="FUXB01000009">
    <property type="protein sequence ID" value="SJZ99358.1"/>
    <property type="molecule type" value="Genomic_DNA"/>
</dbReference>
<dbReference type="AlphaFoldDB" id="A0A1T4Q822"/>
<keyword evidence="1" id="KW-0732">Signal</keyword>
<dbReference type="Proteomes" id="UP000190834">
    <property type="component" value="Unassembled WGS sequence"/>
</dbReference>
<proteinExistence type="predicted"/>
<evidence type="ECO:0008006" key="4">
    <source>
        <dbReference type="Google" id="ProtNLM"/>
    </source>
</evidence>
<evidence type="ECO:0000313" key="2">
    <source>
        <dbReference type="EMBL" id="SJZ99358.1"/>
    </source>
</evidence>
<feature type="chain" id="PRO_5012956198" description="Galactose mutarotase" evidence="1">
    <location>
        <begin position="22"/>
        <end position="409"/>
    </location>
</feature>
<keyword evidence="3" id="KW-1185">Reference proteome</keyword>
<name>A0A1T4Q822_VIBCI</name>
<organism evidence="2 3">
    <name type="scientific">Vibrio cincinnatiensis DSM 19608</name>
    <dbReference type="NCBI Taxonomy" id="1123491"/>
    <lineage>
        <taxon>Bacteria</taxon>
        <taxon>Pseudomonadati</taxon>
        <taxon>Pseudomonadota</taxon>
        <taxon>Gammaproteobacteria</taxon>
        <taxon>Vibrionales</taxon>
        <taxon>Vibrionaceae</taxon>
        <taxon>Vibrio</taxon>
    </lineage>
</organism>
<dbReference type="InterPro" id="IPR027839">
    <property type="entry name" value="DUF4432"/>
</dbReference>
<dbReference type="GeneID" id="70581511"/>
<dbReference type="OrthoDB" id="6183686at2"/>
<gene>
    <name evidence="2" type="ORF">SAMN02745782_02019</name>
</gene>
<reference evidence="3" key="1">
    <citation type="submission" date="2017-02" db="EMBL/GenBank/DDBJ databases">
        <authorList>
            <person name="Varghese N."/>
            <person name="Submissions S."/>
        </authorList>
    </citation>
    <scope>NUCLEOTIDE SEQUENCE [LARGE SCALE GENOMIC DNA]</scope>
    <source>
        <strain evidence="3">DSM 19608</strain>
    </source>
</reference>
<protein>
    <recommendedName>
        <fullName evidence="4">Galactose mutarotase</fullName>
    </recommendedName>
</protein>
<dbReference type="STRING" id="1123491.SAMN02745782_02019"/>
<sequence>MKITPTFAAVLLGLTAMNSYAVEFVLTDSMLAKEVGNWQVTHDSLGFTDSHPFSIEKRQLHGGKQTGVDVLIIDNGILSITLVPTRGMGIYDVKMDGQRILGWNSPVKEIVNPAFIDLESRNGLGWLDGFNEMLVRCGYEWTGHPGIDDNGQLLSLHGRVQNTPASTVKVIIDDTPPHKITVEGKVAERTFKKAELVTLTRLEVTPGNNTFAIHDTLTNKADYDDEYQIIYHSNFGRPILEEGAKVTAAASEISPFNDYAQAGLKSWQTYLGPTKGFDEMVFNLKPIGDENGHSLAVLHNKAANKGVAVGYNVQQLPVLTLWKNTDTEQQGYVTGIEPGTSYAYNTKYQRPLGLVPTIKAGESKDFNVTYTVLRDHKEVQQALQAVQKIQKNVPLKTSNTLIVDLNKVQ</sequence>